<comment type="caution">
    <text evidence="1">The sequence shown here is derived from an EMBL/GenBank/DDBJ whole genome shotgun (WGS) entry which is preliminary data.</text>
</comment>
<organism evidence="1 2">
    <name type="scientific">Elysia crispata</name>
    <name type="common">lettuce slug</name>
    <dbReference type="NCBI Taxonomy" id="231223"/>
    <lineage>
        <taxon>Eukaryota</taxon>
        <taxon>Metazoa</taxon>
        <taxon>Spiralia</taxon>
        <taxon>Lophotrochozoa</taxon>
        <taxon>Mollusca</taxon>
        <taxon>Gastropoda</taxon>
        <taxon>Heterobranchia</taxon>
        <taxon>Euthyneura</taxon>
        <taxon>Panpulmonata</taxon>
        <taxon>Sacoglossa</taxon>
        <taxon>Placobranchoidea</taxon>
        <taxon>Plakobranchidae</taxon>
        <taxon>Elysia</taxon>
    </lineage>
</organism>
<accession>A0AAE0YU30</accession>
<dbReference type="Proteomes" id="UP001283361">
    <property type="component" value="Unassembled WGS sequence"/>
</dbReference>
<proteinExistence type="predicted"/>
<evidence type="ECO:0000313" key="1">
    <source>
        <dbReference type="EMBL" id="KAK3757042.1"/>
    </source>
</evidence>
<protein>
    <submittedName>
        <fullName evidence="1">Uncharacterized protein</fullName>
    </submittedName>
</protein>
<reference evidence="1" key="1">
    <citation type="journal article" date="2023" name="G3 (Bethesda)">
        <title>A reference genome for the long-term kleptoplast-retaining sea slug Elysia crispata morphotype clarki.</title>
        <authorList>
            <person name="Eastman K.E."/>
            <person name="Pendleton A.L."/>
            <person name="Shaikh M.A."/>
            <person name="Suttiyut T."/>
            <person name="Ogas R."/>
            <person name="Tomko P."/>
            <person name="Gavelis G."/>
            <person name="Widhalm J.R."/>
            <person name="Wisecaver J.H."/>
        </authorList>
    </citation>
    <scope>NUCLEOTIDE SEQUENCE</scope>
    <source>
        <strain evidence="1">ECLA1</strain>
    </source>
</reference>
<name>A0AAE0YU30_9GAST</name>
<dbReference type="AlphaFoldDB" id="A0AAE0YU30"/>
<gene>
    <name evidence="1" type="ORF">RRG08_062911</name>
</gene>
<sequence>MGLLPNCLHYMCVECCEKHLDPLCPLCKEPKGSKGVMIYPSEVVAQMPINTHDALKSSAFEVLFSSNVKDVYRMIRDILVRRWSSITQYDHSPVCGVCILRQKYPDVDITLLNLFFASATITRTSILDAMVCLYLLYGKNPCLSLSPNDVFFHFFLNHCDTGRGALDINYSWSRVADFVCLIHHSLVYDISEVKEIATFIGMMSECKLSCDCNDSKHVLSNIQDRDQDSKQQYDKNEAEDNNDVGLFIPDENRAYVASTITWDNAYKWDYIPTDNDDGGDKLDGDGDEAQHLSLNCLKIFSDCKVCTDMMCVKNTALIKKVDDLVTKFAVNTNTATAVQMACVKMQLSGELTNAMAIHYKSTDCRMNRLRYFHFYSLVKQPMSLMNSDNVRHLFKELFSYKRSYLCPNYQLACACEKVVALNTNSCNRTNKDTIKKWARKIMDRHEPTYTTTNNKRNKKLGRW</sequence>
<evidence type="ECO:0000313" key="2">
    <source>
        <dbReference type="Proteomes" id="UP001283361"/>
    </source>
</evidence>
<dbReference type="EMBL" id="JAWDGP010005417">
    <property type="protein sequence ID" value="KAK3757042.1"/>
    <property type="molecule type" value="Genomic_DNA"/>
</dbReference>
<keyword evidence="2" id="KW-1185">Reference proteome</keyword>